<dbReference type="GO" id="GO:0000724">
    <property type="term" value="P:double-strand break repair via homologous recombination"/>
    <property type="evidence" value="ECO:0007669"/>
    <property type="project" value="TreeGrafter"/>
</dbReference>
<keyword evidence="11 16" id="KW-0040">ANK repeat</keyword>
<dbReference type="PANTHER" id="PTHR46358">
    <property type="entry name" value="TONSOKU-LIKE PROTEIN"/>
    <property type="match status" value="1"/>
</dbReference>
<dbReference type="Pfam" id="PF00023">
    <property type="entry name" value="Ank"/>
    <property type="match status" value="1"/>
</dbReference>
<dbReference type="InterPro" id="IPR011990">
    <property type="entry name" value="TPR-like_helical_dom_sf"/>
</dbReference>
<evidence type="ECO:0000256" key="9">
    <source>
        <dbReference type="ARBA" id="ARBA00022803"/>
    </source>
</evidence>
<evidence type="ECO:0000256" key="3">
    <source>
        <dbReference type="ARBA" id="ARBA00010999"/>
    </source>
</evidence>
<name>A0A671TX48_SPAAU</name>
<evidence type="ECO:0000256" key="5">
    <source>
        <dbReference type="ARBA" id="ARBA00022454"/>
    </source>
</evidence>
<dbReference type="Pfam" id="PF13516">
    <property type="entry name" value="LRR_6"/>
    <property type="match status" value="2"/>
</dbReference>
<evidence type="ECO:0000256" key="14">
    <source>
        <dbReference type="ARBA" id="ARBA00030801"/>
    </source>
</evidence>
<evidence type="ECO:0000256" key="13">
    <source>
        <dbReference type="ARBA" id="ARBA00023242"/>
    </source>
</evidence>
<evidence type="ECO:0000256" key="8">
    <source>
        <dbReference type="ARBA" id="ARBA00022763"/>
    </source>
</evidence>
<keyword evidence="13" id="KW-0539">Nucleus</keyword>
<evidence type="ECO:0000256" key="12">
    <source>
        <dbReference type="ARBA" id="ARBA00023204"/>
    </source>
</evidence>
<evidence type="ECO:0000256" key="2">
    <source>
        <dbReference type="ARBA" id="ARBA00004286"/>
    </source>
</evidence>
<feature type="region of interest" description="Disordered" evidence="17">
    <location>
        <begin position="845"/>
        <end position="869"/>
    </location>
</feature>
<evidence type="ECO:0000256" key="15">
    <source>
        <dbReference type="ARBA" id="ARBA00033240"/>
    </source>
</evidence>
<keyword evidence="9" id="KW-0802">TPR repeat</keyword>
<keyword evidence="8" id="KW-0227">DNA damage</keyword>
<keyword evidence="10" id="KW-0156">Chromatin regulator</keyword>
<comment type="similarity">
    <text evidence="3">Belongs to the Tonsoku family.</text>
</comment>
<reference evidence="18" key="2">
    <citation type="submission" date="2025-08" db="UniProtKB">
        <authorList>
            <consortium name="Ensembl"/>
        </authorList>
    </citation>
    <scope>IDENTIFICATION</scope>
</reference>
<dbReference type="SUPFAM" id="SSF48452">
    <property type="entry name" value="TPR-like"/>
    <property type="match status" value="3"/>
</dbReference>
<dbReference type="Pfam" id="PF13181">
    <property type="entry name" value="TPR_8"/>
    <property type="match status" value="1"/>
</dbReference>
<keyword evidence="19" id="KW-1185">Reference proteome</keyword>
<feature type="compositionally biased region" description="Polar residues" evidence="17">
    <location>
        <begin position="759"/>
        <end position="769"/>
    </location>
</feature>
<evidence type="ECO:0000313" key="19">
    <source>
        <dbReference type="Proteomes" id="UP000472265"/>
    </source>
</evidence>
<comment type="subcellular location">
    <subcellularLocation>
        <location evidence="2">Chromosome</location>
    </subcellularLocation>
    <subcellularLocation>
        <location evidence="1">Nucleus</location>
    </subcellularLocation>
</comment>
<evidence type="ECO:0000256" key="7">
    <source>
        <dbReference type="ARBA" id="ARBA00022737"/>
    </source>
</evidence>
<proteinExistence type="inferred from homology"/>
<feature type="region of interest" description="Disordered" evidence="17">
    <location>
        <begin position="683"/>
        <end position="778"/>
    </location>
</feature>
<dbReference type="PANTHER" id="PTHR46358:SF1">
    <property type="entry name" value="TONSOKU-LIKE PROTEIN"/>
    <property type="match status" value="1"/>
</dbReference>
<dbReference type="Gene3D" id="1.25.40.20">
    <property type="entry name" value="Ankyrin repeat-containing domain"/>
    <property type="match status" value="1"/>
</dbReference>
<dbReference type="PRINTS" id="PR01415">
    <property type="entry name" value="ANKYRIN"/>
</dbReference>
<keyword evidence="6" id="KW-0433">Leucine-rich repeat</keyword>
<dbReference type="PROSITE" id="PS50297">
    <property type="entry name" value="ANK_REP_REGION"/>
    <property type="match status" value="3"/>
</dbReference>
<protein>
    <recommendedName>
        <fullName evidence="4">Tonsoku-like protein</fullName>
    </recommendedName>
    <alternativeName>
        <fullName evidence="15">NF-kappa-B inhibitor-like protein 2</fullName>
    </alternativeName>
    <alternativeName>
        <fullName evidence="14">Nuclear factor of kappa light polypeptide gene enhancer in B-cells inhibitor-like 2</fullName>
    </alternativeName>
</protein>
<dbReference type="InterPro" id="IPR032675">
    <property type="entry name" value="LRR_dom_sf"/>
</dbReference>
<feature type="repeat" description="ANK" evidence="16">
    <location>
        <begin position="589"/>
        <end position="621"/>
    </location>
</feature>
<dbReference type="Gene3D" id="3.80.10.10">
    <property type="entry name" value="Ribonuclease Inhibitor"/>
    <property type="match status" value="1"/>
</dbReference>
<dbReference type="Proteomes" id="UP000472265">
    <property type="component" value="Chromosome 16"/>
</dbReference>
<feature type="repeat" description="ANK" evidence="16">
    <location>
        <begin position="553"/>
        <end position="585"/>
    </location>
</feature>
<reference evidence="18" key="3">
    <citation type="submission" date="2025-09" db="UniProtKB">
        <authorList>
            <consortium name="Ensembl"/>
        </authorList>
    </citation>
    <scope>IDENTIFICATION</scope>
</reference>
<dbReference type="Ensembl" id="ENSSAUT00010007033.1">
    <property type="protein sequence ID" value="ENSSAUP00010006533.1"/>
    <property type="gene ID" value="ENSSAUG00010003245.1"/>
</dbReference>
<dbReference type="SUPFAM" id="SSF48403">
    <property type="entry name" value="Ankyrin repeat"/>
    <property type="match status" value="1"/>
</dbReference>
<feature type="region of interest" description="Disordered" evidence="17">
    <location>
        <begin position="458"/>
        <end position="503"/>
    </location>
</feature>
<evidence type="ECO:0000256" key="11">
    <source>
        <dbReference type="ARBA" id="ARBA00023043"/>
    </source>
</evidence>
<dbReference type="InterPro" id="IPR001611">
    <property type="entry name" value="Leu-rich_rpt"/>
</dbReference>
<sequence>CVITTYTELQKAKSKAASSSNLKEEASICNQLGELLSRNGDYEAAISEHQQELALSEVLNDVIGRAVANRKIGECYAEMGNIDAALKHQRRHLDLARSVRDHAEEQRALATIGRTYLFRYESDQSRKSLEQAEEAFKKSLAIVDDCLEGNVSAREISEMKARLFLNLGLVCDHLGEPKRCSEFIRRSVFISQLLEDLYRANFNLGNIYFRNEQKSNAVRCLEQAKECARKIKDKFSESECFHCIGKVQLSLGDFVAARRSLKEALKLGSQQPLDRQAVKKNFKYADRGCKLEEELGEDQGKGPSSHQAVGLAEQLGDLYCKVGCYSKALDAYQAQLKGAEALGKPPRELAVIHVSLAATYADLRQHGKAVEHYRQELALRQGSSSEECSTWLNIATAQEESGCSVEDIDGSYSKASRCAQKSGQARLQKRVLRLWLASQRRCGSSTADDTEARLQELCAAEGWSPDRSDGEEDEEEEMENSETLDDSDVVLSDSDDDLEGYDKTVSGRRKAGRWNKRNEKGETSLHRACIDGNLRQVQYLVEQGHPVNPRDYCGWTPLHEASNHGHYDVVAVLLERGANINDPGGPLCEGVTPLHDALACGNLKVARLLVERGASVTLRNSKVGGNLEWQRTYSRELDHETKQECVATERLLRKALAGGVPAAPAPAKPFDALQDSQLFDAENSEPLLSSGGGCSSSQDWLRARNSEVKAVPASPKRWQNHGSTQHDSDTECRVSPLRPVRPRSSFPAAPSQQEAPPSRETNSIPNSGRENVREAPVPSVFAREEYQSAIRGLGSAKSRFQGLTQPQLSSTPAVSASNKSALVPEEEYLADDWLEDDLEEIQPKKKRRLREEQNGFRGEGAASSSTARVQHMHLTSDTTSREKANPFCLCVFNLFVLLVNVFKLPAQTFAPMPTSLPPPIRMRVRVQEDVFLIPVPEADTCTVSWLCEQAAQRYYQKCGLLPRLSLQKEGALLSPQDLLLAVLHTNEEVLAEVCSWDLPPLPERYKKACQSLAVVENKRVTRLCEAQDGSSSVSVCGLSLAPSSLNPLLRALKLQASLTELRISGNRLHDDLLSELVATTITMPRLRLLDISACQITGEGLEKANNIAICGLFSQCLEELDLSMNPLGDVVSESLSCLLSCCPLLARLSLQACGLTARFLQQHRLLLASALTGDAPTGRVLCLSHNALGSTGFELVLKTLPLHCLTHLDLSAVRKGPADYLQLEHLTNVLSQDECSLTNLSLAANGLTDSTVASLARCVCVCVFVIILGESSIHFEFLLLASPSGCQVSGPWDTAGLDGLSELVQDLRLCSQGLNKLDREALKQSCDSGWSHGRFMDRNSKCLLSTAAPS</sequence>
<dbReference type="InterPro" id="IPR002110">
    <property type="entry name" value="Ankyrin_rpt"/>
</dbReference>
<accession>A0A671TX48</accession>
<keyword evidence="5" id="KW-0158">Chromosome</keyword>
<evidence type="ECO:0000256" key="17">
    <source>
        <dbReference type="SAM" id="MobiDB-lite"/>
    </source>
</evidence>
<evidence type="ECO:0000256" key="6">
    <source>
        <dbReference type="ARBA" id="ARBA00022614"/>
    </source>
</evidence>
<feature type="compositionally biased region" description="Low complexity" evidence="17">
    <location>
        <begin position="733"/>
        <end position="758"/>
    </location>
</feature>
<dbReference type="GeneTree" id="ENSGT00940000160188"/>
<dbReference type="SUPFAM" id="SSF52047">
    <property type="entry name" value="RNI-like"/>
    <property type="match status" value="1"/>
</dbReference>
<dbReference type="PROSITE" id="PS50088">
    <property type="entry name" value="ANK_REPEAT"/>
    <property type="match status" value="3"/>
</dbReference>
<reference evidence="18" key="1">
    <citation type="submission" date="2021-04" db="EMBL/GenBank/DDBJ databases">
        <authorList>
            <consortium name="Wellcome Sanger Institute Data Sharing"/>
        </authorList>
    </citation>
    <scope>NUCLEOTIDE SEQUENCE [LARGE SCALE GENOMIC DNA]</scope>
</reference>
<dbReference type="Pfam" id="PF13424">
    <property type="entry name" value="TPR_12"/>
    <property type="match status" value="2"/>
</dbReference>
<dbReference type="GO" id="GO:0006325">
    <property type="term" value="P:chromatin organization"/>
    <property type="evidence" value="ECO:0007669"/>
    <property type="project" value="UniProtKB-KW"/>
</dbReference>
<evidence type="ECO:0000256" key="1">
    <source>
        <dbReference type="ARBA" id="ARBA00004123"/>
    </source>
</evidence>
<keyword evidence="12" id="KW-0234">DNA repair</keyword>
<keyword evidence="7" id="KW-0677">Repeat</keyword>
<dbReference type="Gene3D" id="1.25.40.10">
    <property type="entry name" value="Tetratricopeptide repeat domain"/>
    <property type="match status" value="2"/>
</dbReference>
<dbReference type="InterPro" id="IPR019734">
    <property type="entry name" value="TPR_rpt"/>
</dbReference>
<dbReference type="Pfam" id="PF12796">
    <property type="entry name" value="Ank_2"/>
    <property type="match status" value="1"/>
</dbReference>
<dbReference type="GO" id="GO:0031297">
    <property type="term" value="P:replication fork processing"/>
    <property type="evidence" value="ECO:0007669"/>
    <property type="project" value="TreeGrafter"/>
</dbReference>
<dbReference type="GO" id="GO:0043596">
    <property type="term" value="C:nuclear replication fork"/>
    <property type="evidence" value="ECO:0007669"/>
    <property type="project" value="TreeGrafter"/>
</dbReference>
<feature type="repeat" description="ANK" evidence="16">
    <location>
        <begin position="520"/>
        <end position="552"/>
    </location>
</feature>
<dbReference type="SMART" id="SM00028">
    <property type="entry name" value="TPR"/>
    <property type="match status" value="8"/>
</dbReference>
<dbReference type="InterPro" id="IPR036770">
    <property type="entry name" value="Ankyrin_rpt-contain_sf"/>
</dbReference>
<dbReference type="SMART" id="SM00248">
    <property type="entry name" value="ANK"/>
    <property type="match status" value="3"/>
</dbReference>
<feature type="compositionally biased region" description="Acidic residues" evidence="17">
    <location>
        <begin position="469"/>
        <end position="499"/>
    </location>
</feature>
<organism evidence="18 19">
    <name type="scientific">Sparus aurata</name>
    <name type="common">Gilthead sea bream</name>
    <dbReference type="NCBI Taxonomy" id="8175"/>
    <lineage>
        <taxon>Eukaryota</taxon>
        <taxon>Metazoa</taxon>
        <taxon>Chordata</taxon>
        <taxon>Craniata</taxon>
        <taxon>Vertebrata</taxon>
        <taxon>Euteleostomi</taxon>
        <taxon>Actinopterygii</taxon>
        <taxon>Neopterygii</taxon>
        <taxon>Teleostei</taxon>
        <taxon>Neoteleostei</taxon>
        <taxon>Acanthomorphata</taxon>
        <taxon>Eupercaria</taxon>
        <taxon>Spariformes</taxon>
        <taxon>Sparidae</taxon>
        <taxon>Sparus</taxon>
    </lineage>
</organism>
<evidence type="ECO:0000313" key="18">
    <source>
        <dbReference type="Ensembl" id="ENSSAUP00010006533.1"/>
    </source>
</evidence>
<evidence type="ECO:0000256" key="10">
    <source>
        <dbReference type="ARBA" id="ARBA00022853"/>
    </source>
</evidence>
<dbReference type="InterPro" id="IPR052311">
    <property type="entry name" value="MMS22L-TONSL_complex_comp"/>
</dbReference>
<evidence type="ECO:0000256" key="4">
    <source>
        <dbReference type="ARBA" id="ARBA00017829"/>
    </source>
</evidence>
<gene>
    <name evidence="18" type="primary">TONSL</name>
    <name evidence="18" type="synonym">tonsl</name>
</gene>
<evidence type="ECO:0000256" key="16">
    <source>
        <dbReference type="PROSITE-ProRule" id="PRU00023"/>
    </source>
</evidence>